<evidence type="ECO:0000313" key="5">
    <source>
        <dbReference type="Proteomes" id="UP001228049"/>
    </source>
</evidence>
<dbReference type="PROSITE" id="PS50060">
    <property type="entry name" value="MAM_2"/>
    <property type="match status" value="1"/>
</dbReference>
<dbReference type="CDD" id="cd06263">
    <property type="entry name" value="MAM"/>
    <property type="match status" value="1"/>
</dbReference>
<reference evidence="4" key="1">
    <citation type="submission" date="2023-04" db="EMBL/GenBank/DDBJ databases">
        <title>Chromosome-level genome of Chaenocephalus aceratus.</title>
        <authorList>
            <person name="Park H."/>
        </authorList>
    </citation>
    <scope>NUCLEOTIDE SEQUENCE</scope>
    <source>
        <strain evidence="4">DE</strain>
        <tissue evidence="4">Muscle</tissue>
    </source>
</reference>
<feature type="region of interest" description="Disordered" evidence="1">
    <location>
        <begin position="1"/>
        <end position="20"/>
    </location>
</feature>
<keyword evidence="2" id="KW-0472">Membrane</keyword>
<organism evidence="4 5">
    <name type="scientific">Dissostichus eleginoides</name>
    <name type="common">Patagonian toothfish</name>
    <name type="synonym">Dissostichus amissus</name>
    <dbReference type="NCBI Taxonomy" id="100907"/>
    <lineage>
        <taxon>Eukaryota</taxon>
        <taxon>Metazoa</taxon>
        <taxon>Chordata</taxon>
        <taxon>Craniata</taxon>
        <taxon>Vertebrata</taxon>
        <taxon>Euteleostomi</taxon>
        <taxon>Actinopterygii</taxon>
        <taxon>Neopterygii</taxon>
        <taxon>Teleostei</taxon>
        <taxon>Neoteleostei</taxon>
        <taxon>Acanthomorphata</taxon>
        <taxon>Eupercaria</taxon>
        <taxon>Perciformes</taxon>
        <taxon>Notothenioidei</taxon>
        <taxon>Nototheniidae</taxon>
        <taxon>Dissostichus</taxon>
    </lineage>
</organism>
<feature type="transmembrane region" description="Helical" evidence="2">
    <location>
        <begin position="160"/>
        <end position="183"/>
    </location>
</feature>
<keyword evidence="5" id="KW-1185">Reference proteome</keyword>
<dbReference type="InterPro" id="IPR000998">
    <property type="entry name" value="MAM_dom"/>
</dbReference>
<dbReference type="InterPro" id="IPR013320">
    <property type="entry name" value="ConA-like_dom_sf"/>
</dbReference>
<dbReference type="EMBL" id="JASDAP010000028">
    <property type="protein sequence ID" value="KAK1876681.1"/>
    <property type="molecule type" value="Genomic_DNA"/>
</dbReference>
<dbReference type="SMART" id="SM00137">
    <property type="entry name" value="MAM"/>
    <property type="match status" value="1"/>
</dbReference>
<evidence type="ECO:0000259" key="3">
    <source>
        <dbReference type="PROSITE" id="PS50060"/>
    </source>
</evidence>
<name>A0AAD9ETP0_DISEL</name>
<dbReference type="GO" id="GO:0016020">
    <property type="term" value="C:membrane"/>
    <property type="evidence" value="ECO:0007669"/>
    <property type="project" value="InterPro"/>
</dbReference>
<evidence type="ECO:0000256" key="1">
    <source>
        <dbReference type="SAM" id="MobiDB-lite"/>
    </source>
</evidence>
<dbReference type="PANTHER" id="PTHR23282:SF101">
    <property type="entry name" value="MAM DOMAIN-CONTAINING PROTEIN"/>
    <property type="match status" value="1"/>
</dbReference>
<proteinExistence type="predicted"/>
<keyword evidence="2" id="KW-1133">Transmembrane helix</keyword>
<protein>
    <submittedName>
        <fullName evidence="4">Neuropilin-1</fullName>
    </submittedName>
</protein>
<accession>A0AAD9ETP0</accession>
<feature type="domain" description="MAM" evidence="3">
    <location>
        <begin position="28"/>
        <end position="187"/>
    </location>
</feature>
<dbReference type="Pfam" id="PF00629">
    <property type="entry name" value="MAM"/>
    <property type="match status" value="1"/>
</dbReference>
<comment type="caution">
    <text evidence="4">The sequence shown here is derived from an EMBL/GenBank/DDBJ whole genome shotgun (WGS) entry which is preliminary data.</text>
</comment>
<dbReference type="PANTHER" id="PTHR23282">
    <property type="entry name" value="APICAL ENDOSOMAL GLYCOPROTEIN PRECURSOR"/>
    <property type="match status" value="1"/>
</dbReference>
<dbReference type="SUPFAM" id="SSF49899">
    <property type="entry name" value="Concanavalin A-like lectins/glucanases"/>
    <property type="match status" value="1"/>
</dbReference>
<dbReference type="Proteomes" id="UP001228049">
    <property type="component" value="Unassembled WGS sequence"/>
</dbReference>
<dbReference type="InterPro" id="IPR051560">
    <property type="entry name" value="MAM_domain-containing"/>
</dbReference>
<dbReference type="Gene3D" id="2.60.120.200">
    <property type="match status" value="1"/>
</dbReference>
<evidence type="ECO:0000256" key="2">
    <source>
        <dbReference type="SAM" id="Phobius"/>
    </source>
</evidence>
<sequence>MTTPADTATPTVPADTETTTATTFTTDSICDFDQGLCGWTHDPNAPLLWTLHRHELNSYLYMDASLKTEQQQAWIVSPVLGADSGPLCLSFSYQLSGEAQGHLKVLLRDAHNEETVLWTLKDDQGPVWREGRTILPRSPKDFQVVMEGGGVPVPPLPIHWYYIMAAGGALLLLAVAILVRALCCCRQHLATKKSQLSVAYHSSSQCFQYSNWSSSMAAPGVEPVLTVRLDSRDRHRTLC</sequence>
<dbReference type="AlphaFoldDB" id="A0AAD9ETP0"/>
<evidence type="ECO:0000313" key="4">
    <source>
        <dbReference type="EMBL" id="KAK1876681.1"/>
    </source>
</evidence>
<gene>
    <name evidence="4" type="ORF">KUDE01_002003</name>
</gene>
<keyword evidence="2" id="KW-0812">Transmembrane</keyword>